<evidence type="ECO:0000313" key="20">
    <source>
        <dbReference type="EMBL" id="NHB75123.1"/>
    </source>
</evidence>
<evidence type="ECO:0000256" key="17">
    <source>
        <dbReference type="ARBA" id="ARBA00048623"/>
    </source>
</evidence>
<keyword evidence="12 19" id="KW-1133">Transmembrane helix</keyword>
<feature type="transmembrane region" description="Helical" evidence="19">
    <location>
        <begin position="161"/>
        <end position="180"/>
    </location>
</feature>
<evidence type="ECO:0000256" key="15">
    <source>
        <dbReference type="ARBA" id="ARBA00032605"/>
    </source>
</evidence>
<dbReference type="EMBL" id="JAANHS010000001">
    <property type="protein sequence ID" value="NHB75123.1"/>
    <property type="molecule type" value="Genomic_DNA"/>
</dbReference>
<evidence type="ECO:0000256" key="11">
    <source>
        <dbReference type="ARBA" id="ARBA00022842"/>
    </source>
</evidence>
<keyword evidence="21" id="KW-1185">Reference proteome</keyword>
<evidence type="ECO:0000256" key="8">
    <source>
        <dbReference type="ARBA" id="ARBA00022573"/>
    </source>
</evidence>
<evidence type="ECO:0000256" key="14">
    <source>
        <dbReference type="ARBA" id="ARBA00025228"/>
    </source>
</evidence>
<comment type="subcellular location">
    <subcellularLocation>
        <location evidence="2 19">Cell membrane</location>
        <topology evidence="2 19">Multi-pass membrane protein</topology>
    </subcellularLocation>
</comment>
<evidence type="ECO:0000256" key="19">
    <source>
        <dbReference type="HAMAP-Rule" id="MF_00719"/>
    </source>
</evidence>
<feature type="transmembrane region" description="Helical" evidence="19">
    <location>
        <begin position="54"/>
        <end position="73"/>
    </location>
</feature>
<keyword evidence="7 19" id="KW-1003">Cell membrane</keyword>
<keyword evidence="9 19" id="KW-0808">Transferase</keyword>
<name>A0ABX0G2K0_9RHOB</name>
<feature type="transmembrane region" description="Helical" evidence="19">
    <location>
        <begin position="130"/>
        <end position="154"/>
    </location>
</feature>
<dbReference type="PANTHER" id="PTHR34148">
    <property type="entry name" value="ADENOSYLCOBINAMIDE-GDP RIBAZOLETRANSFERASE"/>
    <property type="match status" value="1"/>
</dbReference>
<evidence type="ECO:0000256" key="5">
    <source>
        <dbReference type="ARBA" id="ARBA00013200"/>
    </source>
</evidence>
<evidence type="ECO:0000256" key="16">
    <source>
        <dbReference type="ARBA" id="ARBA00032853"/>
    </source>
</evidence>
<comment type="function">
    <text evidence="14 19">Joins adenosylcobinamide-GDP and alpha-ribazole to generate adenosylcobalamin (Ado-cobalamin). Also synthesizes adenosylcobalamin 5'-phosphate from adenosylcobinamide-GDP and alpha-ribazole 5'-phosphate.</text>
</comment>
<evidence type="ECO:0000256" key="7">
    <source>
        <dbReference type="ARBA" id="ARBA00022475"/>
    </source>
</evidence>
<evidence type="ECO:0000313" key="21">
    <source>
        <dbReference type="Proteomes" id="UP001515660"/>
    </source>
</evidence>
<protein>
    <recommendedName>
        <fullName evidence="6 19">Adenosylcobinamide-GDP ribazoletransferase</fullName>
        <ecNumber evidence="5 19">2.7.8.26</ecNumber>
    </recommendedName>
    <alternativeName>
        <fullName evidence="16 19">Cobalamin synthase</fullName>
    </alternativeName>
    <alternativeName>
        <fullName evidence="15 19">Cobalamin-5'-phosphate synthase</fullName>
    </alternativeName>
</protein>
<keyword evidence="13 19" id="KW-0472">Membrane</keyword>
<evidence type="ECO:0000256" key="2">
    <source>
        <dbReference type="ARBA" id="ARBA00004651"/>
    </source>
</evidence>
<evidence type="ECO:0000256" key="13">
    <source>
        <dbReference type="ARBA" id="ARBA00023136"/>
    </source>
</evidence>
<evidence type="ECO:0000256" key="3">
    <source>
        <dbReference type="ARBA" id="ARBA00004663"/>
    </source>
</evidence>
<dbReference type="Pfam" id="PF02654">
    <property type="entry name" value="CobS"/>
    <property type="match status" value="1"/>
</dbReference>
<comment type="caution">
    <text evidence="20">The sequence shown here is derived from an EMBL/GenBank/DDBJ whole genome shotgun (WGS) entry which is preliminary data.</text>
</comment>
<dbReference type="HAMAP" id="MF_00719">
    <property type="entry name" value="CobS"/>
    <property type="match status" value="1"/>
</dbReference>
<comment type="catalytic activity">
    <reaction evidence="17 19">
        <text>alpha-ribazole + adenosylcob(III)inamide-GDP = adenosylcob(III)alamin + GMP + H(+)</text>
        <dbReference type="Rhea" id="RHEA:16049"/>
        <dbReference type="ChEBI" id="CHEBI:10329"/>
        <dbReference type="ChEBI" id="CHEBI:15378"/>
        <dbReference type="ChEBI" id="CHEBI:18408"/>
        <dbReference type="ChEBI" id="CHEBI:58115"/>
        <dbReference type="ChEBI" id="CHEBI:60487"/>
        <dbReference type="EC" id="2.7.8.26"/>
    </reaction>
</comment>
<keyword evidence="8 19" id="KW-0169">Cobalamin biosynthesis</keyword>
<dbReference type="Proteomes" id="UP001515660">
    <property type="component" value="Unassembled WGS sequence"/>
</dbReference>
<feature type="transmembrane region" description="Helical" evidence="19">
    <location>
        <begin position="200"/>
        <end position="233"/>
    </location>
</feature>
<sequence length="268" mass="27263">MGLPQRPIECQPGTAALTLLRDIAHRLPADLLSAFALLSRLPLPDHRGTGAASAWAWPLVGAVLGALGAALAASAQWLGVTPGVTAALVLGLAAMLTGGLHEDGLSDSADGLYGGWTRERRLAIMKDSRVGSYGVLALVLVTLARWSALTALLVHGAYGPALIAAGAMSRAPMALVMSLLPNARTEGLSHATGRPGPATALTGLVLALAIAAVLTGWSVVPMTFAALAVTLWLALSALRRIGGQTGDILGATQQLAELACLTVLSVRA</sequence>
<comment type="cofactor">
    <cofactor evidence="1 19">
        <name>Mg(2+)</name>
        <dbReference type="ChEBI" id="CHEBI:18420"/>
    </cofactor>
</comment>
<dbReference type="EC" id="2.7.8.26" evidence="5 19"/>
<evidence type="ECO:0000256" key="10">
    <source>
        <dbReference type="ARBA" id="ARBA00022692"/>
    </source>
</evidence>
<reference evidence="20 21" key="1">
    <citation type="journal article" date="2022" name="Microorganisms">
        <title>Genome Sequence and Characterization of a Xanthorhodopsin-Containing, Aerobic Anoxygenic Phototrophic Rhodobacter Species, Isolated from Mesophilic Conditions at Yellowstone National Park.</title>
        <authorList>
            <person name="Kyndt J.A."/>
            <person name="Robertson S."/>
            <person name="Shoffstall I.B."/>
            <person name="Ramaley R.F."/>
            <person name="Meyer T.E."/>
        </authorList>
    </citation>
    <scope>NUCLEOTIDE SEQUENCE [LARGE SCALE GENOMIC DNA]</scope>
    <source>
        <strain evidence="20 21">M37P</strain>
    </source>
</reference>
<proteinExistence type="inferred from homology"/>
<accession>A0ABX0G2K0</accession>
<keyword evidence="11 19" id="KW-0460">Magnesium</keyword>
<keyword evidence="10 19" id="KW-0812">Transmembrane</keyword>
<evidence type="ECO:0000256" key="4">
    <source>
        <dbReference type="ARBA" id="ARBA00010561"/>
    </source>
</evidence>
<feature type="transmembrane region" description="Helical" evidence="19">
    <location>
        <begin position="80"/>
        <end position="100"/>
    </location>
</feature>
<evidence type="ECO:0000256" key="12">
    <source>
        <dbReference type="ARBA" id="ARBA00022989"/>
    </source>
</evidence>
<organism evidence="20 21">
    <name type="scientific">Rhodobacter calidifons</name>
    <dbReference type="NCBI Taxonomy" id="2715277"/>
    <lineage>
        <taxon>Bacteria</taxon>
        <taxon>Pseudomonadati</taxon>
        <taxon>Pseudomonadota</taxon>
        <taxon>Alphaproteobacteria</taxon>
        <taxon>Rhodobacterales</taxon>
        <taxon>Rhodobacter group</taxon>
        <taxon>Rhodobacter</taxon>
    </lineage>
</organism>
<dbReference type="PANTHER" id="PTHR34148:SF1">
    <property type="entry name" value="ADENOSYLCOBINAMIDE-GDP RIBAZOLETRANSFERASE"/>
    <property type="match status" value="1"/>
</dbReference>
<dbReference type="InterPro" id="IPR003805">
    <property type="entry name" value="CobS"/>
</dbReference>
<gene>
    <name evidence="19" type="primary">cobS</name>
    <name evidence="20" type="ORF">G8O29_00015</name>
</gene>
<comment type="catalytic activity">
    <reaction evidence="18 19">
        <text>alpha-ribazole 5'-phosphate + adenosylcob(III)inamide-GDP = adenosylcob(III)alamin 5'-phosphate + GMP + H(+)</text>
        <dbReference type="Rhea" id="RHEA:23560"/>
        <dbReference type="ChEBI" id="CHEBI:15378"/>
        <dbReference type="ChEBI" id="CHEBI:57918"/>
        <dbReference type="ChEBI" id="CHEBI:58115"/>
        <dbReference type="ChEBI" id="CHEBI:60487"/>
        <dbReference type="ChEBI" id="CHEBI:60493"/>
        <dbReference type="EC" id="2.7.8.26"/>
    </reaction>
</comment>
<evidence type="ECO:0000256" key="6">
    <source>
        <dbReference type="ARBA" id="ARBA00015850"/>
    </source>
</evidence>
<evidence type="ECO:0000256" key="18">
    <source>
        <dbReference type="ARBA" id="ARBA00049504"/>
    </source>
</evidence>
<evidence type="ECO:0000256" key="9">
    <source>
        <dbReference type="ARBA" id="ARBA00022679"/>
    </source>
</evidence>
<comment type="similarity">
    <text evidence="4 19">Belongs to the CobS family.</text>
</comment>
<comment type="pathway">
    <text evidence="3 19">Cofactor biosynthesis; adenosylcobalamin biosynthesis; adenosylcobalamin from cob(II)yrinate a,c-diamide: step 7/7.</text>
</comment>
<evidence type="ECO:0000256" key="1">
    <source>
        <dbReference type="ARBA" id="ARBA00001946"/>
    </source>
</evidence>